<evidence type="ECO:0000256" key="1">
    <source>
        <dbReference type="SAM" id="Phobius"/>
    </source>
</evidence>
<keyword evidence="1" id="KW-0812">Transmembrane</keyword>
<proteinExistence type="predicted"/>
<dbReference type="RefSeq" id="XP_013792375.1">
    <property type="nucleotide sequence ID" value="XM_013936921.2"/>
</dbReference>
<dbReference type="Proteomes" id="UP000694941">
    <property type="component" value="Unplaced"/>
</dbReference>
<keyword evidence="1" id="KW-0472">Membrane</keyword>
<evidence type="ECO:0000313" key="2">
    <source>
        <dbReference type="Proteomes" id="UP000694941"/>
    </source>
</evidence>
<feature type="transmembrane region" description="Helical" evidence="1">
    <location>
        <begin position="6"/>
        <end position="26"/>
    </location>
</feature>
<sequence length="215" mass="24117">MKLLYVSSLSQIILFLNVVIIVGGYGGKPICLEDINADPYADKVLLKVVDVIEDPIRLPVYHKGYLLDLDDGTLTGSRDLHRSGHTVLKCTEDAFYHEIPIAINNFSADYKWTLHLFHWSKRGKMFIKGMNLMATVIIRQELRRGAEPTVHRFTIHGITKPSVTYTGIDGVVQKLAETISTTAVQIIPKIIETTLQKSIHAGLQRAVHEIFGMSH</sequence>
<dbReference type="RefSeq" id="XP_022235887.1">
    <property type="nucleotide sequence ID" value="XM_022380179.1"/>
</dbReference>
<name>A0ABM1C120_LIMPO</name>
<dbReference type="GeneID" id="106476257"/>
<reference evidence="3 4" key="1">
    <citation type="submission" date="2025-05" db="UniProtKB">
        <authorList>
            <consortium name="RefSeq"/>
        </authorList>
    </citation>
    <scope>IDENTIFICATION</scope>
    <source>
        <tissue evidence="3 4">Muscle</tissue>
    </source>
</reference>
<evidence type="ECO:0000313" key="3">
    <source>
        <dbReference type="RefSeq" id="XP_013792375.1"/>
    </source>
</evidence>
<dbReference type="Gene3D" id="3.15.10.50">
    <property type="match status" value="1"/>
</dbReference>
<dbReference type="Pfam" id="PF16984">
    <property type="entry name" value="Grp7_allergen"/>
    <property type="match status" value="1"/>
</dbReference>
<dbReference type="InterPro" id="IPR020234">
    <property type="entry name" value="Mite_allergen_group-7"/>
</dbReference>
<keyword evidence="1" id="KW-1133">Transmembrane helix</keyword>
<accession>A0ABM1C120</accession>
<organism evidence="2 3">
    <name type="scientific">Limulus polyphemus</name>
    <name type="common">Atlantic horseshoe crab</name>
    <dbReference type="NCBI Taxonomy" id="6850"/>
    <lineage>
        <taxon>Eukaryota</taxon>
        <taxon>Metazoa</taxon>
        <taxon>Ecdysozoa</taxon>
        <taxon>Arthropoda</taxon>
        <taxon>Chelicerata</taxon>
        <taxon>Merostomata</taxon>
        <taxon>Xiphosura</taxon>
        <taxon>Limulidae</taxon>
        <taxon>Limulus</taxon>
    </lineage>
</organism>
<evidence type="ECO:0000313" key="4">
    <source>
        <dbReference type="RefSeq" id="XP_022235887.1"/>
    </source>
</evidence>
<keyword evidence="2" id="KW-1185">Reference proteome</keyword>
<dbReference type="InterPro" id="IPR038602">
    <property type="entry name" value="Mite_allergen_7_sf"/>
</dbReference>
<gene>
    <name evidence="3 4" type="primary">LOC106476257</name>
</gene>
<protein>
    <submittedName>
        <fullName evidence="3 4">Uncharacterized protein LOC106476257</fullName>
    </submittedName>
</protein>